<evidence type="ECO:0000313" key="1">
    <source>
        <dbReference type="EMBL" id="QHL90995.1"/>
    </source>
</evidence>
<protein>
    <recommendedName>
        <fullName evidence="3">MerR family transcriptional regulator</fullName>
    </recommendedName>
</protein>
<dbReference type="Proteomes" id="UP000464468">
    <property type="component" value="Chromosome"/>
</dbReference>
<reference evidence="1 2" key="1">
    <citation type="submission" date="2020-01" db="EMBL/GenBank/DDBJ databases">
        <title>Sphingomonas sp. C33 whole genome sequece.</title>
        <authorList>
            <person name="Park C."/>
        </authorList>
    </citation>
    <scope>NUCLEOTIDE SEQUENCE [LARGE SCALE GENOMIC DNA]</scope>
    <source>
        <strain evidence="1 2">C33</strain>
    </source>
</reference>
<dbReference type="AlphaFoldDB" id="A0A7Z2NWC0"/>
<keyword evidence="2" id="KW-1185">Reference proteome</keyword>
<dbReference type="KEGG" id="schy:GVO57_09390"/>
<sequence length="177" mass="19082">MPDISQYTGYRGGVVYRAAEVNGATVHSWPLAVGTSTGGGHPRYDFLDIVDLSLMRILTAQIGVPASRAGPAIEAARPELHAAVKQLAAEFTAAGRWRREGGPFFLLPALPSDTDPRADLPRYAPLVVGFGGLSELFAFHDNEFSVSSIVALPPLVCRSLMRLEYVLDSRKPACEDD</sequence>
<name>A0A7Z2NWC0_9SPHN</name>
<organism evidence="1 2">
    <name type="scientific">Sphingomonas changnyeongensis</name>
    <dbReference type="NCBI Taxonomy" id="2698679"/>
    <lineage>
        <taxon>Bacteria</taxon>
        <taxon>Pseudomonadati</taxon>
        <taxon>Pseudomonadota</taxon>
        <taxon>Alphaproteobacteria</taxon>
        <taxon>Sphingomonadales</taxon>
        <taxon>Sphingomonadaceae</taxon>
        <taxon>Sphingomonas</taxon>
    </lineage>
</organism>
<evidence type="ECO:0008006" key="3">
    <source>
        <dbReference type="Google" id="ProtNLM"/>
    </source>
</evidence>
<evidence type="ECO:0000313" key="2">
    <source>
        <dbReference type="Proteomes" id="UP000464468"/>
    </source>
</evidence>
<dbReference type="EMBL" id="CP047895">
    <property type="protein sequence ID" value="QHL90995.1"/>
    <property type="molecule type" value="Genomic_DNA"/>
</dbReference>
<accession>A0A7Z2NWC0</accession>
<proteinExistence type="predicted"/>
<gene>
    <name evidence="1" type="ORF">GVO57_09390</name>
</gene>
<dbReference type="RefSeq" id="WP_160592925.1">
    <property type="nucleotide sequence ID" value="NZ_CP047895.1"/>
</dbReference>